<evidence type="ECO:0000313" key="4">
    <source>
        <dbReference type="Proteomes" id="UP000565724"/>
    </source>
</evidence>
<keyword evidence="4" id="KW-1185">Reference proteome</keyword>
<organism evidence="3 4">
    <name type="scientific">Cellulomonas humilata</name>
    <dbReference type="NCBI Taxonomy" id="144055"/>
    <lineage>
        <taxon>Bacteria</taxon>
        <taxon>Bacillati</taxon>
        <taxon>Actinomycetota</taxon>
        <taxon>Actinomycetes</taxon>
        <taxon>Micrococcales</taxon>
        <taxon>Cellulomonadaceae</taxon>
        <taxon>Cellulomonas</taxon>
    </lineage>
</organism>
<sequence>MAESAPSDAEREDGPPLGPRPDLDDSEVAAMLDECAGERASWVQLTWLLSERAAVPMMRDESETVTALGAALDAVYYKVTFDEDGSRRVQLRPANEAAGSGWPPHVVRAGDERLRVWGVLAQAVNDDAVLARLRHLLFQAKVQPIRDHAIAAVDAYVRAAQGEWEASDSLTWAYAAFRLASAMRDKVRAEAAGFCVRDVIERSMREGKPGIATRGARLLAGSRGLPFAFMDLADRLLPDLDGALADQVYAAALRDAKPGDRADLWRSRIRRGLLDAHASSDALVRTSKLSRVLHLADRSGIAELRRDVAAQLQRAGQQRPQMMDMSTVTRWEPGQLDSEADEMIGDDGLGQGLARWARTGPCTGNAAANRRMTEDLLAGSMLWALLPKQVLDENHLPRFSAPTEDERFEMELVENEARSVAMAQPLLATALERVGARYGLPNLSSLYGFLRTWPGLDDASAYMTASALLRFWTRDYDGAFYLATPLVERTFRYLVVSADEGVYQLQKNQRPGQFPGVAALLDPLARLYDLDEDWRRYYYVAVVHPTGLNLRNLAAHGLMGVVHRDVAALMLHLVLHLGTLRLR</sequence>
<dbReference type="AlphaFoldDB" id="A0A7Y6DZI8"/>
<dbReference type="EMBL" id="JABMCI010000070">
    <property type="protein sequence ID" value="NUU19059.1"/>
    <property type="molecule type" value="Genomic_DNA"/>
</dbReference>
<evidence type="ECO:0000313" key="3">
    <source>
        <dbReference type="EMBL" id="NUU19059.1"/>
    </source>
</evidence>
<gene>
    <name evidence="3" type="ORF">HP550_17560</name>
</gene>
<reference evidence="3 4" key="1">
    <citation type="submission" date="2020-05" db="EMBL/GenBank/DDBJ databases">
        <title>Genome Sequencing of Type Strains.</title>
        <authorList>
            <person name="Lemaire J.F."/>
            <person name="Inderbitzin P."/>
            <person name="Gregorio O.A."/>
            <person name="Collins S.B."/>
            <person name="Wespe N."/>
            <person name="Knight-Connoni V."/>
        </authorList>
    </citation>
    <scope>NUCLEOTIDE SEQUENCE [LARGE SCALE GENOMIC DNA]</scope>
    <source>
        <strain evidence="3 4">ATCC 25174</strain>
    </source>
</reference>
<protein>
    <submittedName>
        <fullName evidence="3">DUF4209 domain-containing protein</fullName>
    </submittedName>
</protein>
<feature type="region of interest" description="Disordered" evidence="1">
    <location>
        <begin position="1"/>
        <end position="24"/>
    </location>
</feature>
<dbReference type="Proteomes" id="UP000565724">
    <property type="component" value="Unassembled WGS sequence"/>
</dbReference>
<proteinExistence type="predicted"/>
<accession>A0A7Y6DZI8</accession>
<evidence type="ECO:0000256" key="1">
    <source>
        <dbReference type="SAM" id="MobiDB-lite"/>
    </source>
</evidence>
<dbReference type="RefSeq" id="WP_175348976.1">
    <property type="nucleotide sequence ID" value="NZ_JABMCI010000070.1"/>
</dbReference>
<evidence type="ECO:0000259" key="2">
    <source>
        <dbReference type="Pfam" id="PF13910"/>
    </source>
</evidence>
<dbReference type="InterPro" id="IPR025209">
    <property type="entry name" value="DUF4209"/>
</dbReference>
<name>A0A7Y6DZI8_9CELL</name>
<dbReference type="Pfam" id="PF13910">
    <property type="entry name" value="DUF4209"/>
    <property type="match status" value="1"/>
</dbReference>
<feature type="domain" description="DUF4209" evidence="2">
    <location>
        <begin position="519"/>
        <end position="576"/>
    </location>
</feature>
<comment type="caution">
    <text evidence="3">The sequence shown here is derived from an EMBL/GenBank/DDBJ whole genome shotgun (WGS) entry which is preliminary data.</text>
</comment>